<dbReference type="Pfam" id="PF08632">
    <property type="entry name" value="Zds_C"/>
    <property type="match status" value="1"/>
</dbReference>
<evidence type="ECO:0000256" key="1">
    <source>
        <dbReference type="SAM" id="MobiDB-lite"/>
    </source>
</evidence>
<dbReference type="EMBL" id="JABAYA010000164">
    <property type="protein sequence ID" value="KAF7723092.1"/>
    <property type="molecule type" value="Genomic_DNA"/>
</dbReference>
<organism evidence="3 4">
    <name type="scientific">Apophysomyces ossiformis</name>
    <dbReference type="NCBI Taxonomy" id="679940"/>
    <lineage>
        <taxon>Eukaryota</taxon>
        <taxon>Fungi</taxon>
        <taxon>Fungi incertae sedis</taxon>
        <taxon>Mucoromycota</taxon>
        <taxon>Mucoromycotina</taxon>
        <taxon>Mucoromycetes</taxon>
        <taxon>Mucorales</taxon>
        <taxon>Mucorineae</taxon>
        <taxon>Mucoraceae</taxon>
        <taxon>Apophysomyces</taxon>
    </lineage>
</organism>
<feature type="compositionally biased region" description="Low complexity" evidence="1">
    <location>
        <begin position="568"/>
        <end position="603"/>
    </location>
</feature>
<feature type="compositionally biased region" description="Low complexity" evidence="1">
    <location>
        <begin position="515"/>
        <end position="530"/>
    </location>
</feature>
<dbReference type="OrthoDB" id="5589766at2759"/>
<gene>
    <name evidence="3" type="ORF">EC973_002376</name>
</gene>
<dbReference type="GO" id="GO:0030010">
    <property type="term" value="P:establishment of cell polarity"/>
    <property type="evidence" value="ECO:0007669"/>
    <property type="project" value="TreeGrafter"/>
</dbReference>
<keyword evidence="4" id="KW-1185">Reference proteome</keyword>
<proteinExistence type="predicted"/>
<feature type="compositionally biased region" description="Polar residues" evidence="1">
    <location>
        <begin position="435"/>
        <end position="453"/>
    </location>
</feature>
<feature type="region of interest" description="Disordered" evidence="1">
    <location>
        <begin position="329"/>
        <end position="364"/>
    </location>
</feature>
<evidence type="ECO:0000313" key="3">
    <source>
        <dbReference type="EMBL" id="KAF7723092.1"/>
    </source>
</evidence>
<evidence type="ECO:0000259" key="2">
    <source>
        <dbReference type="SMART" id="SM01327"/>
    </source>
</evidence>
<feature type="compositionally biased region" description="Acidic residues" evidence="1">
    <location>
        <begin position="156"/>
        <end position="167"/>
    </location>
</feature>
<feature type="region of interest" description="Disordered" evidence="1">
    <location>
        <begin position="16"/>
        <end position="45"/>
    </location>
</feature>
<feature type="domain" description="Protein Zds1 C-terminal" evidence="2">
    <location>
        <begin position="454"/>
        <end position="506"/>
    </location>
</feature>
<dbReference type="Proteomes" id="UP000605846">
    <property type="component" value="Unassembled WGS sequence"/>
</dbReference>
<dbReference type="SMART" id="SM01327">
    <property type="entry name" value="Zds_C"/>
    <property type="match status" value="1"/>
</dbReference>
<feature type="compositionally biased region" description="Polar residues" evidence="1">
    <location>
        <begin position="540"/>
        <end position="567"/>
    </location>
</feature>
<dbReference type="InterPro" id="IPR040206">
    <property type="entry name" value="Zds1/2"/>
</dbReference>
<feature type="compositionally biased region" description="Polar residues" evidence="1">
    <location>
        <begin position="16"/>
        <end position="40"/>
    </location>
</feature>
<feature type="region of interest" description="Disordered" evidence="1">
    <location>
        <begin position="211"/>
        <end position="235"/>
    </location>
</feature>
<feature type="region of interest" description="Disordered" evidence="1">
    <location>
        <begin position="154"/>
        <end position="181"/>
    </location>
</feature>
<evidence type="ECO:0000313" key="4">
    <source>
        <dbReference type="Proteomes" id="UP000605846"/>
    </source>
</evidence>
<dbReference type="InterPro" id="IPR013941">
    <property type="entry name" value="ZDS1_C"/>
</dbReference>
<protein>
    <recommendedName>
        <fullName evidence="2">Protein Zds1 C-terminal domain-containing protein</fullName>
    </recommendedName>
</protein>
<dbReference type="PANTHER" id="PTHR28089:SF1">
    <property type="entry name" value="PROTEIN ZDS1-RELATED"/>
    <property type="match status" value="1"/>
</dbReference>
<name>A0A8H7EMY5_9FUNG</name>
<accession>A0A8H7EMY5</accession>
<dbReference type="GO" id="GO:0010971">
    <property type="term" value="P:positive regulation of G2/M transition of mitotic cell cycle"/>
    <property type="evidence" value="ECO:0007669"/>
    <property type="project" value="TreeGrafter"/>
</dbReference>
<reference evidence="3" key="1">
    <citation type="submission" date="2020-01" db="EMBL/GenBank/DDBJ databases">
        <title>Genome Sequencing of Three Apophysomyces-Like Fungal Strains Confirms a Novel Fungal Genus in the Mucoromycota with divergent Burkholderia-like Endosymbiotic Bacteria.</title>
        <authorList>
            <person name="Stajich J.E."/>
            <person name="Macias A.M."/>
            <person name="Carter-House D."/>
            <person name="Lovett B."/>
            <person name="Kasson L.R."/>
            <person name="Berry K."/>
            <person name="Grigoriev I."/>
            <person name="Chang Y."/>
            <person name="Spatafora J."/>
            <person name="Kasson M.T."/>
        </authorList>
    </citation>
    <scope>NUCLEOTIDE SEQUENCE</scope>
    <source>
        <strain evidence="3">NRRL A-21654</strain>
    </source>
</reference>
<dbReference type="GO" id="GO:0005737">
    <property type="term" value="C:cytoplasm"/>
    <property type="evidence" value="ECO:0007669"/>
    <property type="project" value="TreeGrafter"/>
</dbReference>
<sequence>MTLSNSELTCFVGTLSQQHSSSSPDVMQITKPSTDASSNGYAPPDELDPGVRVAVLLSNYLDSQRSFPVKEEAAELQPQQAIATATENHALAATSSPQREAEIAELSNLIWVPANKHPQIAPNEFAIWIKTHGLAQVKSTSKVRRKRSVLSMSYTSEDDMNDSDEDSLISPPDIDPLNRSSSSVSSLSLQVSDASPILFPQESRSLLRRSALSARGKIRRQSTAPTDDKEKRQARKRISAHIRSYNVDEDHMDNTNSVSSGGVTLYDRPVSMSEWIDLGNANFERDYSQHKILSRVHDAETNVLSHLSDEPINERKEEKTGLATITEEVTTPSSTLSAPTEGEIQNEKKDRRKSLRRSLSERMAFSKSEKKSSWFGALFEHKEKKNRRVDDVPDNRRQSIEKNMIALTRANSSATVAPSKKSTLVSFFARKFSSRSNPASTTTGNNPSQQPNISAMKPYIHSYRLPLHIERGIYRLSHMKLSNPRRPLREQVMISNLMFWYLSIINVQPLVQQQQQQQPSSLSSSSSSSPPSAPQHEPVVTSSPFHSSAQPHQNNTPLESTSQRNGFQPSPSDTSSLQSSKTAASQSFSQSSPQPTMSTTSTTRPKKNKKDDKYKPIPNADYRKTTTRPH</sequence>
<dbReference type="PANTHER" id="PTHR28089">
    <property type="entry name" value="PROTEIN ZDS1-RELATED"/>
    <property type="match status" value="1"/>
</dbReference>
<feature type="region of interest" description="Disordered" evidence="1">
    <location>
        <begin position="515"/>
        <end position="630"/>
    </location>
</feature>
<comment type="caution">
    <text evidence="3">The sequence shown here is derived from an EMBL/GenBank/DDBJ whole genome shotgun (WGS) entry which is preliminary data.</text>
</comment>
<feature type="compositionally biased region" description="Polar residues" evidence="1">
    <location>
        <begin position="329"/>
        <end position="338"/>
    </location>
</feature>
<dbReference type="AlphaFoldDB" id="A0A8H7EMY5"/>
<feature type="region of interest" description="Disordered" evidence="1">
    <location>
        <begin position="435"/>
        <end position="454"/>
    </location>
</feature>